<comment type="subcellular location">
    <subcellularLocation>
        <location evidence="3">Cytoplasm</location>
    </subcellularLocation>
</comment>
<comment type="similarity">
    <text evidence="3">Belongs to the Maf family. YhdE subfamily.</text>
</comment>
<dbReference type="NCBIfam" id="TIGR00172">
    <property type="entry name" value="maf"/>
    <property type="match status" value="1"/>
</dbReference>
<keyword evidence="3" id="KW-0546">Nucleotide metabolism</keyword>
<proteinExistence type="inferred from homology"/>
<evidence type="ECO:0000256" key="3">
    <source>
        <dbReference type="HAMAP-Rule" id="MF_00528"/>
    </source>
</evidence>
<dbReference type="GO" id="GO:0005737">
    <property type="term" value="C:cytoplasm"/>
    <property type="evidence" value="ECO:0007669"/>
    <property type="project" value="UniProtKB-SubCell"/>
</dbReference>
<dbReference type="PANTHER" id="PTHR43213:SF5">
    <property type="entry name" value="BIFUNCTIONAL DTTP_UTP PYROPHOSPHATASE_METHYLTRANSFERASE PROTEIN-RELATED"/>
    <property type="match status" value="1"/>
</dbReference>
<comment type="catalytic activity">
    <reaction evidence="3">
        <text>UTP + H2O = UMP + diphosphate + H(+)</text>
        <dbReference type="Rhea" id="RHEA:29395"/>
        <dbReference type="ChEBI" id="CHEBI:15377"/>
        <dbReference type="ChEBI" id="CHEBI:15378"/>
        <dbReference type="ChEBI" id="CHEBI:33019"/>
        <dbReference type="ChEBI" id="CHEBI:46398"/>
        <dbReference type="ChEBI" id="CHEBI:57865"/>
        <dbReference type="EC" id="3.6.1.9"/>
    </reaction>
</comment>
<comment type="caution">
    <text evidence="4">The sequence shown here is derived from an EMBL/GenBank/DDBJ whole genome shotgun (WGS) entry which is preliminary data.</text>
</comment>
<dbReference type="EC" id="3.6.1.9" evidence="3"/>
<name>A0A7J3SPK9_9CREN</name>
<dbReference type="EMBL" id="DTLS01000182">
    <property type="protein sequence ID" value="HGZ60799.1"/>
    <property type="molecule type" value="Genomic_DNA"/>
</dbReference>
<feature type="site" description="Important for substrate specificity" evidence="3">
    <location>
        <position position="153"/>
    </location>
</feature>
<comment type="caution">
    <text evidence="3">Lacks conserved residue(s) required for the propagation of feature annotation.</text>
</comment>
<keyword evidence="2 3" id="KW-0378">Hydrolase</keyword>
<dbReference type="InterPro" id="IPR003697">
    <property type="entry name" value="Maf-like"/>
</dbReference>
<evidence type="ECO:0000256" key="2">
    <source>
        <dbReference type="ARBA" id="ARBA00022801"/>
    </source>
</evidence>
<dbReference type="GO" id="GO:0047429">
    <property type="term" value="F:nucleoside triphosphate diphosphatase activity"/>
    <property type="evidence" value="ECO:0007669"/>
    <property type="project" value="UniProtKB-EC"/>
</dbReference>
<dbReference type="HAMAP" id="MF_00528">
    <property type="entry name" value="Maf"/>
    <property type="match status" value="1"/>
</dbReference>
<dbReference type="AlphaFoldDB" id="A0A7J3SPK9"/>
<comment type="function">
    <text evidence="3">Nucleoside triphosphate pyrophosphatase that hydrolyzes dTTP and UTP. May have a dual role in cell division arrest and in preventing the incorporation of modified nucleotides into cellular nucleic acids.</text>
</comment>
<dbReference type="PIRSF" id="PIRSF006305">
    <property type="entry name" value="Maf"/>
    <property type="match status" value="1"/>
</dbReference>
<dbReference type="SUPFAM" id="SSF52972">
    <property type="entry name" value="ITPase-like"/>
    <property type="match status" value="1"/>
</dbReference>
<dbReference type="PANTHER" id="PTHR43213">
    <property type="entry name" value="BIFUNCTIONAL DTTP/UTP PYROPHOSPHATASE/METHYLTRANSFERASE PROTEIN-RELATED"/>
    <property type="match status" value="1"/>
</dbReference>
<dbReference type="CDD" id="cd00555">
    <property type="entry name" value="Maf"/>
    <property type="match status" value="1"/>
</dbReference>
<comment type="catalytic activity">
    <reaction evidence="3">
        <text>dTTP + H2O = dTMP + diphosphate + H(+)</text>
        <dbReference type="Rhea" id="RHEA:28534"/>
        <dbReference type="ChEBI" id="CHEBI:15377"/>
        <dbReference type="ChEBI" id="CHEBI:15378"/>
        <dbReference type="ChEBI" id="CHEBI:33019"/>
        <dbReference type="ChEBI" id="CHEBI:37568"/>
        <dbReference type="ChEBI" id="CHEBI:63528"/>
        <dbReference type="EC" id="3.6.1.9"/>
    </reaction>
</comment>
<evidence type="ECO:0000313" key="4">
    <source>
        <dbReference type="EMBL" id="HGZ60799.1"/>
    </source>
</evidence>
<keyword evidence="3" id="KW-0963">Cytoplasm</keyword>
<reference evidence="4" key="1">
    <citation type="journal article" date="2020" name="mSystems">
        <title>Genome- and Community-Level Interaction Insights into Carbon Utilization and Element Cycling Functions of Hydrothermarchaeota in Hydrothermal Sediment.</title>
        <authorList>
            <person name="Zhou Z."/>
            <person name="Liu Y."/>
            <person name="Xu W."/>
            <person name="Pan J."/>
            <person name="Luo Z.H."/>
            <person name="Li M."/>
        </authorList>
    </citation>
    <scope>NUCLEOTIDE SEQUENCE [LARGE SCALE GENOMIC DNA]</scope>
    <source>
        <strain evidence="4">SpSt-885</strain>
    </source>
</reference>
<feature type="active site" description="Proton acceptor" evidence="3">
    <location>
        <position position="68"/>
    </location>
</feature>
<accession>A0A7J3SPK9</accession>
<organism evidence="4">
    <name type="scientific">Fervidicoccus fontis</name>
    <dbReference type="NCBI Taxonomy" id="683846"/>
    <lineage>
        <taxon>Archaea</taxon>
        <taxon>Thermoproteota</taxon>
        <taxon>Thermoprotei</taxon>
        <taxon>Fervidicoccales</taxon>
        <taxon>Fervidicoccaceae</taxon>
        <taxon>Fervidicoccus</taxon>
    </lineage>
</organism>
<dbReference type="InterPro" id="IPR029001">
    <property type="entry name" value="ITPase-like_fam"/>
</dbReference>
<dbReference type="Gene3D" id="3.90.950.10">
    <property type="match status" value="1"/>
</dbReference>
<gene>
    <name evidence="4" type="primary">maf</name>
    <name evidence="4" type="ORF">ENW83_06360</name>
</gene>
<sequence length="190" mass="20859">MLLFLASKSKRRIELLKSLGLDFIVIEPNVDESIIVADPEKTVITNAMKKVLSVLDKVPLGSVIMGVDTIVVVEGEILGKPKSLSQNIEMLRKLNGRWHLVYSGVFIVKKGENLTDSFIVKTAVKFGELSEKELLEYASTMEGMDKAGGYAAQGLGAVLIERIEGDFYNILGLPIFSLVRSLSKFGIEVL</sequence>
<feature type="site" description="Important for substrate specificity" evidence="3">
    <location>
        <position position="69"/>
    </location>
</feature>
<protein>
    <recommendedName>
        <fullName evidence="3">dTTP/UTP pyrophosphatase</fullName>
        <shortName evidence="3">dTTPase/UTPase</shortName>
        <ecNumber evidence="3">3.6.1.9</ecNumber>
    </recommendedName>
    <alternativeName>
        <fullName evidence="3">Nucleoside triphosphate pyrophosphatase</fullName>
    </alternativeName>
    <alternativeName>
        <fullName evidence="3">Nucleotide pyrophosphatase</fullName>
        <shortName evidence="3">Nucleotide PPase</shortName>
    </alternativeName>
</protein>
<feature type="site" description="Important for substrate specificity" evidence="3">
    <location>
        <position position="11"/>
    </location>
</feature>
<dbReference type="GO" id="GO:0009117">
    <property type="term" value="P:nucleotide metabolic process"/>
    <property type="evidence" value="ECO:0007669"/>
    <property type="project" value="UniProtKB-KW"/>
</dbReference>
<dbReference type="Pfam" id="PF02545">
    <property type="entry name" value="Maf"/>
    <property type="match status" value="1"/>
</dbReference>
<comment type="cofactor">
    <cofactor evidence="1 3">
        <name>a divalent metal cation</name>
        <dbReference type="ChEBI" id="CHEBI:60240"/>
    </cofactor>
</comment>
<evidence type="ECO:0000256" key="1">
    <source>
        <dbReference type="ARBA" id="ARBA00001968"/>
    </source>
</evidence>